<dbReference type="GO" id="GO:0006397">
    <property type="term" value="P:mRNA processing"/>
    <property type="evidence" value="ECO:0007669"/>
    <property type="project" value="UniProtKB-KW"/>
</dbReference>
<comment type="subcellular location">
    <subcellularLocation>
        <location evidence="2">Nucleus</location>
    </subcellularLocation>
</comment>
<evidence type="ECO:0000256" key="11">
    <source>
        <dbReference type="SAM" id="MobiDB-lite"/>
    </source>
</evidence>
<evidence type="ECO:0000313" key="13">
    <source>
        <dbReference type="EMBL" id="KAK9794961.1"/>
    </source>
</evidence>
<evidence type="ECO:0000256" key="10">
    <source>
        <dbReference type="PIRSR" id="PIRSR641708-2"/>
    </source>
</evidence>
<gene>
    <name evidence="13" type="ORF">WJX73_004923</name>
</gene>
<dbReference type="Gene3D" id="3.30.70.660">
    <property type="entry name" value="Pseudouridine synthase I, catalytic domain, C-terminal subdomain"/>
    <property type="match status" value="1"/>
</dbReference>
<evidence type="ECO:0000256" key="5">
    <source>
        <dbReference type="ARBA" id="ARBA00022694"/>
    </source>
</evidence>
<dbReference type="InterPro" id="IPR020097">
    <property type="entry name" value="PsdUridine_synth_TruA_a/b_dom"/>
</dbReference>
<evidence type="ECO:0000259" key="12">
    <source>
        <dbReference type="Pfam" id="PF01416"/>
    </source>
</evidence>
<comment type="caution">
    <text evidence="13">The sequence shown here is derived from an EMBL/GenBank/DDBJ whole genome shotgun (WGS) entry which is preliminary data.</text>
</comment>
<accession>A0AAW1NS32</accession>
<evidence type="ECO:0000256" key="7">
    <source>
        <dbReference type="ARBA" id="ARBA00023242"/>
    </source>
</evidence>
<dbReference type="GO" id="GO:0009982">
    <property type="term" value="F:pseudouridine synthase activity"/>
    <property type="evidence" value="ECO:0007669"/>
    <property type="project" value="InterPro"/>
</dbReference>
<evidence type="ECO:0000313" key="14">
    <source>
        <dbReference type="Proteomes" id="UP001465755"/>
    </source>
</evidence>
<feature type="domain" description="Pseudouridine synthase I TruA alpha/beta" evidence="12">
    <location>
        <begin position="202"/>
        <end position="308"/>
    </location>
</feature>
<evidence type="ECO:0000256" key="6">
    <source>
        <dbReference type="ARBA" id="ARBA00023235"/>
    </source>
</evidence>
<keyword evidence="4" id="KW-0507">mRNA processing</keyword>
<organism evidence="13 14">
    <name type="scientific">Symbiochloris irregularis</name>
    <dbReference type="NCBI Taxonomy" id="706552"/>
    <lineage>
        <taxon>Eukaryota</taxon>
        <taxon>Viridiplantae</taxon>
        <taxon>Chlorophyta</taxon>
        <taxon>core chlorophytes</taxon>
        <taxon>Trebouxiophyceae</taxon>
        <taxon>Trebouxiales</taxon>
        <taxon>Trebouxiaceae</taxon>
        <taxon>Symbiochloris</taxon>
    </lineage>
</organism>
<dbReference type="GO" id="GO:0031119">
    <property type="term" value="P:tRNA pseudouridine synthesis"/>
    <property type="evidence" value="ECO:0007669"/>
    <property type="project" value="InterPro"/>
</dbReference>
<feature type="active site" description="Nucleophile" evidence="9">
    <location>
        <position position="86"/>
    </location>
</feature>
<dbReference type="InterPro" id="IPR020103">
    <property type="entry name" value="PsdUridine_synth_cat_dom_sf"/>
</dbReference>
<dbReference type="InterPro" id="IPR020095">
    <property type="entry name" value="PsdUridine_synth_TruA_C"/>
</dbReference>
<evidence type="ECO:0000256" key="2">
    <source>
        <dbReference type="ARBA" id="ARBA00004123"/>
    </source>
</evidence>
<dbReference type="GO" id="GO:0003723">
    <property type="term" value="F:RNA binding"/>
    <property type="evidence" value="ECO:0007669"/>
    <property type="project" value="InterPro"/>
</dbReference>
<feature type="region of interest" description="Disordered" evidence="11">
    <location>
        <begin position="1"/>
        <end position="23"/>
    </location>
</feature>
<dbReference type="NCBIfam" id="TIGR00071">
    <property type="entry name" value="hisT_truA"/>
    <property type="match status" value="1"/>
</dbReference>
<keyword evidence="5" id="KW-0819">tRNA processing</keyword>
<comment type="similarity">
    <text evidence="3">Belongs to the tRNA pseudouridine synthase TruA family.</text>
</comment>
<sequence>MEDGKQAAEAGSADHKDAQPHNPAAKRKVALVLAYLGAGYAGMQFNPGQKTIESEVMDAMAKAGAVSAANAGQFGKVSWARAARTDKGVNALGQVVSLNMVLPDGVVDQINAHLPPAIRALGFCRVIKGFDARRLCDKRRYEYFLPAWAFDPSVCKPSADQPEIVFPGRPASPETANGRTNGESAASCLTPMQPADAPQMSADHYVGTHNYHNFTIRVHSSDPSATRYIKSFKCEDIVHLQGQPWVRMVVVGQSFMLHQIRKMVGLAVAIARGTAQDYVMHAALSGEHSVHVPLAPEGGLFLERCFFEAYNDRWKHTHGESVDVGLYADQVEDFKMSKLYPHIANSEAYRQQLQLFLRSLNERNFQFTRWKDVTSDKHTGSKPATFNDNAHTRADYSD</sequence>
<name>A0AAW1NS32_9CHLO</name>
<comment type="catalytic activity">
    <reaction evidence="1">
        <text>a uridine in mRNA = a pseudouridine in mRNA</text>
        <dbReference type="Rhea" id="RHEA:56644"/>
        <dbReference type="Rhea" id="RHEA-COMP:14658"/>
        <dbReference type="Rhea" id="RHEA-COMP:14659"/>
        <dbReference type="ChEBI" id="CHEBI:65314"/>
        <dbReference type="ChEBI" id="CHEBI:65315"/>
    </reaction>
</comment>
<keyword evidence="7" id="KW-0539">Nucleus</keyword>
<dbReference type="Proteomes" id="UP001465755">
    <property type="component" value="Unassembled WGS sequence"/>
</dbReference>
<evidence type="ECO:0000256" key="4">
    <source>
        <dbReference type="ARBA" id="ARBA00022664"/>
    </source>
</evidence>
<proteinExistence type="inferred from homology"/>
<keyword evidence="6" id="KW-0413">Isomerase</keyword>
<dbReference type="AlphaFoldDB" id="A0AAW1NS32"/>
<dbReference type="SUPFAM" id="SSF55120">
    <property type="entry name" value="Pseudouridine synthase"/>
    <property type="match status" value="1"/>
</dbReference>
<dbReference type="GO" id="GO:0005634">
    <property type="term" value="C:nucleus"/>
    <property type="evidence" value="ECO:0007669"/>
    <property type="project" value="UniProtKB-SubCell"/>
</dbReference>
<dbReference type="CDD" id="cd02568">
    <property type="entry name" value="PseudoU_synth_PUS1_PUS2"/>
    <property type="match status" value="1"/>
</dbReference>
<evidence type="ECO:0000256" key="9">
    <source>
        <dbReference type="PIRSR" id="PIRSR641708-1"/>
    </source>
</evidence>
<evidence type="ECO:0000256" key="3">
    <source>
        <dbReference type="ARBA" id="ARBA00009375"/>
    </source>
</evidence>
<evidence type="ECO:0000256" key="1">
    <source>
        <dbReference type="ARBA" id="ARBA00001166"/>
    </source>
</evidence>
<dbReference type="Pfam" id="PF01416">
    <property type="entry name" value="PseudoU_synth_1"/>
    <property type="match status" value="1"/>
</dbReference>
<protein>
    <recommendedName>
        <fullName evidence="12">Pseudouridine synthase I TruA alpha/beta domain-containing protein</fullName>
    </recommendedName>
</protein>
<dbReference type="Gene3D" id="3.30.70.580">
    <property type="entry name" value="Pseudouridine synthase I, catalytic domain, N-terminal subdomain"/>
    <property type="match status" value="1"/>
</dbReference>
<dbReference type="PANTHER" id="PTHR11142">
    <property type="entry name" value="PSEUDOURIDYLATE SYNTHASE"/>
    <property type="match status" value="1"/>
</dbReference>
<evidence type="ECO:0000256" key="8">
    <source>
        <dbReference type="ARBA" id="ARBA00036943"/>
    </source>
</evidence>
<feature type="region of interest" description="Disordered" evidence="11">
    <location>
        <begin position="375"/>
        <end position="398"/>
    </location>
</feature>
<feature type="binding site" evidence="10">
    <location>
        <position position="141"/>
    </location>
    <ligand>
        <name>substrate</name>
    </ligand>
</feature>
<keyword evidence="14" id="KW-1185">Reference proteome</keyword>
<dbReference type="FunFam" id="3.30.70.580:FF:000002">
    <property type="entry name" value="tRNA pseudouridine synthase"/>
    <property type="match status" value="1"/>
</dbReference>
<comment type="catalytic activity">
    <reaction evidence="8">
        <text>a uridine in tRNA = a pseudouridine in tRNA</text>
        <dbReference type="Rhea" id="RHEA:54572"/>
        <dbReference type="Rhea" id="RHEA-COMP:13339"/>
        <dbReference type="Rhea" id="RHEA-COMP:13934"/>
        <dbReference type="ChEBI" id="CHEBI:65314"/>
        <dbReference type="ChEBI" id="CHEBI:65315"/>
    </reaction>
</comment>
<dbReference type="EMBL" id="JALJOQ010000132">
    <property type="protein sequence ID" value="KAK9794961.1"/>
    <property type="molecule type" value="Genomic_DNA"/>
</dbReference>
<dbReference type="InterPro" id="IPR041708">
    <property type="entry name" value="PUS1/PUS2-like"/>
</dbReference>
<feature type="compositionally biased region" description="Basic and acidic residues" evidence="11">
    <location>
        <begin position="1"/>
        <end position="19"/>
    </location>
</feature>
<dbReference type="InterPro" id="IPR001406">
    <property type="entry name" value="PsdUridine_synth_TruA"/>
</dbReference>
<reference evidence="13 14" key="1">
    <citation type="journal article" date="2024" name="Nat. Commun.">
        <title>Phylogenomics reveals the evolutionary origins of lichenization in chlorophyte algae.</title>
        <authorList>
            <person name="Puginier C."/>
            <person name="Libourel C."/>
            <person name="Otte J."/>
            <person name="Skaloud P."/>
            <person name="Haon M."/>
            <person name="Grisel S."/>
            <person name="Petersen M."/>
            <person name="Berrin J.G."/>
            <person name="Delaux P.M."/>
            <person name="Dal Grande F."/>
            <person name="Keller J."/>
        </authorList>
    </citation>
    <scope>NUCLEOTIDE SEQUENCE [LARGE SCALE GENOMIC DNA]</scope>
    <source>
        <strain evidence="13 14">SAG 2036</strain>
    </source>
</reference>
<dbReference type="InterPro" id="IPR020094">
    <property type="entry name" value="TruA/RsuA/RluB/E/F_N"/>
</dbReference>
<dbReference type="PANTHER" id="PTHR11142:SF4">
    <property type="entry name" value="PSEUDOURIDYLATE SYNTHASE 1 HOMOLOG"/>
    <property type="match status" value="1"/>
</dbReference>
<dbReference type="GO" id="GO:1990481">
    <property type="term" value="P:mRNA pseudouridine synthesis"/>
    <property type="evidence" value="ECO:0007669"/>
    <property type="project" value="TreeGrafter"/>
</dbReference>
<dbReference type="FunFam" id="3.30.70.660:FF:000002">
    <property type="entry name" value="tRNA pseudouridine synthase"/>
    <property type="match status" value="1"/>
</dbReference>